<reference evidence="2" key="3">
    <citation type="submission" date="2011-06" db="EMBL/GenBank/DDBJ databases">
        <title>Complete genome sequence of Pseudomonas stutzeri strain CGMCC 1.1803.</title>
        <authorList>
            <person name="Yan Y."/>
            <person name="Chen M."/>
            <person name="Lu W."/>
            <person name="Zhang W."/>
            <person name="Ping S."/>
            <person name="Lin M."/>
        </authorList>
    </citation>
    <scope>NUCLEOTIDE SEQUENCE [LARGE SCALE GENOMIC DNA]</scope>
    <source>
        <strain evidence="2">ATCC 17588 / DSM 5190 / CCUG 11256 / JCM 5965 / LMG 11199 / NCIMB 11358 / Stanier 221</strain>
    </source>
</reference>
<organism evidence="1 2">
    <name type="scientific">Stutzerimonas stutzeri (strain ATCC 17588 / DSM 5190 / CCUG 11256 / JCM 5965 / LMG 11199 / NBRC 14165 / NCIMB 11358 / Stanier 221)</name>
    <name type="common">Pseudomonas stutzeri</name>
    <dbReference type="NCBI Taxonomy" id="96563"/>
    <lineage>
        <taxon>Bacteria</taxon>
        <taxon>Pseudomonadati</taxon>
        <taxon>Pseudomonadota</taxon>
        <taxon>Gammaproteobacteria</taxon>
        <taxon>Pseudomonadales</taxon>
        <taxon>Pseudomonadaceae</taxon>
        <taxon>Stutzerimonas</taxon>
    </lineage>
</organism>
<proteinExistence type="predicted"/>
<dbReference type="Proteomes" id="UP000008932">
    <property type="component" value="Chromosome"/>
</dbReference>
<evidence type="ECO:0000313" key="2">
    <source>
        <dbReference type="Proteomes" id="UP000008932"/>
    </source>
</evidence>
<dbReference type="EMBL" id="CP002881">
    <property type="protein sequence ID" value="AEJ06705.1"/>
    <property type="molecule type" value="Genomic_DNA"/>
</dbReference>
<sequence>MFKNLLATVGLAVVLKAAFEHYREFRELKREKQGRREPTT</sequence>
<name>F8GZR1_STUS2</name>
<protein>
    <submittedName>
        <fullName evidence="1">Uncharacterized protein</fullName>
    </submittedName>
</protein>
<dbReference type="KEGG" id="psz:PSTAB_3424"/>
<dbReference type="AlphaFoldDB" id="F8GZR1"/>
<gene>
    <name evidence="1" type="ordered locus">PSTAB_3424</name>
</gene>
<reference evidence="1 2" key="1">
    <citation type="journal article" date="2011" name="J. Bacteriol.">
        <title>Complete Genome Sequence of the Type Strain Pseudomonas stutzeri CGMCC 1.1803.</title>
        <authorList>
            <person name="Chen M."/>
            <person name="Yan Y."/>
            <person name="Zhang W."/>
            <person name="Lu W."/>
            <person name="Wang J."/>
            <person name="Ping S."/>
            <person name="Lin M."/>
        </authorList>
    </citation>
    <scope>NUCLEOTIDE SEQUENCE [LARGE SCALE GENOMIC DNA]</scope>
    <source>
        <strain evidence="2">ATCC 17588 / DSM 5190 / CCUG 11256 / JCM 5965 / LMG 11199 / NCIMB 11358 / Stanier 221</strain>
    </source>
</reference>
<evidence type="ECO:0000313" key="1">
    <source>
        <dbReference type="EMBL" id="AEJ06705.1"/>
    </source>
</evidence>
<dbReference type="HOGENOM" id="CLU_217632_0_0_6"/>
<reference key="2">
    <citation type="submission" date="2011-06" db="EMBL/GenBank/DDBJ databases">
        <title>Complete Genome Sequence of Pseudomonas stutzeri Strain CGMCC 1.1803.</title>
        <authorList>
            <person name="Yan Y."/>
            <person name="Chen M."/>
            <person name="Lu W."/>
            <person name="Zhang W."/>
            <person name="Ping S."/>
            <person name="Lin M."/>
        </authorList>
    </citation>
    <scope>NUCLEOTIDE SEQUENCE</scope>
    <source>
        <strain>ATCC 17588</strain>
    </source>
</reference>
<accession>F8GZR1</accession>